<dbReference type="GO" id="GO:0003755">
    <property type="term" value="F:peptidyl-prolyl cis-trans isomerase activity"/>
    <property type="evidence" value="ECO:0007669"/>
    <property type="project" value="UniProtKB-UniRule"/>
</dbReference>
<evidence type="ECO:0000256" key="2">
    <source>
        <dbReference type="RuleBase" id="RU363019"/>
    </source>
</evidence>
<sequence length="65" mass="6985">MHKVYFDAEIAGKPAGRVVMGLFGKAVPKTGENFWASCTGLLSMANAGRDTNGSQFFITTVITSW</sequence>
<dbReference type="Proteomes" id="UP000593562">
    <property type="component" value="Unassembled WGS sequence"/>
</dbReference>
<evidence type="ECO:0000256" key="1">
    <source>
        <dbReference type="ARBA" id="ARBA00007365"/>
    </source>
</evidence>
<comment type="caution">
    <text evidence="4">The sequence shown here is derived from an EMBL/GenBank/DDBJ whole genome shotgun (WGS) entry which is preliminary data.</text>
</comment>
<dbReference type="Pfam" id="PF00160">
    <property type="entry name" value="Pro_isomerase"/>
    <property type="match status" value="1"/>
</dbReference>
<dbReference type="InterPro" id="IPR002130">
    <property type="entry name" value="Cyclophilin-type_PPIase_dom"/>
</dbReference>
<reference evidence="4 5" key="1">
    <citation type="journal article" date="2020" name="Nat. Commun.">
        <title>Genome of Tripterygium wilfordii and identification of cytochrome P450 involved in triptolide biosynthesis.</title>
        <authorList>
            <person name="Tu L."/>
            <person name="Su P."/>
            <person name="Zhang Z."/>
            <person name="Gao L."/>
            <person name="Wang J."/>
            <person name="Hu T."/>
            <person name="Zhou J."/>
            <person name="Zhang Y."/>
            <person name="Zhao Y."/>
            <person name="Liu Y."/>
            <person name="Song Y."/>
            <person name="Tong Y."/>
            <person name="Lu Y."/>
            <person name="Yang J."/>
            <person name="Xu C."/>
            <person name="Jia M."/>
            <person name="Peters R.J."/>
            <person name="Huang L."/>
            <person name="Gao W."/>
        </authorList>
    </citation>
    <scope>NUCLEOTIDE SEQUENCE [LARGE SCALE GENOMIC DNA]</scope>
    <source>
        <strain evidence="5">cv. XIE 37</strain>
        <tissue evidence="4">Leaf</tissue>
    </source>
</reference>
<name>A0A7J7DE30_TRIWF</name>
<keyword evidence="5" id="KW-1185">Reference proteome</keyword>
<feature type="domain" description="PPIase cyclophilin-type" evidence="3">
    <location>
        <begin position="5"/>
        <end position="56"/>
    </location>
</feature>
<evidence type="ECO:0000313" key="5">
    <source>
        <dbReference type="Proteomes" id="UP000593562"/>
    </source>
</evidence>
<evidence type="ECO:0000259" key="3">
    <source>
        <dbReference type="PROSITE" id="PS50072"/>
    </source>
</evidence>
<dbReference type="Gene3D" id="2.40.100.10">
    <property type="entry name" value="Cyclophilin-like"/>
    <property type="match status" value="2"/>
</dbReference>
<organism evidence="4 5">
    <name type="scientific">Tripterygium wilfordii</name>
    <name type="common">Thunder God vine</name>
    <dbReference type="NCBI Taxonomy" id="458696"/>
    <lineage>
        <taxon>Eukaryota</taxon>
        <taxon>Viridiplantae</taxon>
        <taxon>Streptophyta</taxon>
        <taxon>Embryophyta</taxon>
        <taxon>Tracheophyta</taxon>
        <taxon>Spermatophyta</taxon>
        <taxon>Magnoliopsida</taxon>
        <taxon>eudicotyledons</taxon>
        <taxon>Gunneridae</taxon>
        <taxon>Pentapetalae</taxon>
        <taxon>rosids</taxon>
        <taxon>fabids</taxon>
        <taxon>Celastrales</taxon>
        <taxon>Celastraceae</taxon>
        <taxon>Tripterygium</taxon>
    </lineage>
</organism>
<dbReference type="PANTHER" id="PTHR11071">
    <property type="entry name" value="PEPTIDYL-PROLYL CIS-TRANS ISOMERASE"/>
    <property type="match status" value="1"/>
</dbReference>
<dbReference type="EMBL" id="JAAARO010000007">
    <property type="protein sequence ID" value="KAF5744529.1"/>
    <property type="molecule type" value="Genomic_DNA"/>
</dbReference>
<comment type="similarity">
    <text evidence="1 2">Belongs to the cyclophilin-type PPIase family.</text>
</comment>
<protein>
    <recommendedName>
        <fullName evidence="2">Peptidyl-prolyl cis-trans isomerase</fullName>
        <shortName evidence="2">PPIase</shortName>
        <ecNumber evidence="2">5.2.1.8</ecNumber>
    </recommendedName>
</protein>
<accession>A0A7J7DE30</accession>
<dbReference type="AlphaFoldDB" id="A0A7J7DE30"/>
<dbReference type="PROSITE" id="PS50072">
    <property type="entry name" value="CSA_PPIASE_2"/>
    <property type="match status" value="1"/>
</dbReference>
<dbReference type="SUPFAM" id="SSF50891">
    <property type="entry name" value="Cyclophilin-like"/>
    <property type="match status" value="1"/>
</dbReference>
<comment type="function">
    <text evidence="2">PPIases accelerate the folding of proteins. It catalyzes the cis-trans isomerization of proline imidic peptide bonds in oligopeptides.</text>
</comment>
<dbReference type="GO" id="GO:0005737">
    <property type="term" value="C:cytoplasm"/>
    <property type="evidence" value="ECO:0007669"/>
    <property type="project" value="TreeGrafter"/>
</dbReference>
<evidence type="ECO:0000313" key="4">
    <source>
        <dbReference type="EMBL" id="KAF5744529.1"/>
    </source>
</evidence>
<dbReference type="GO" id="GO:0006457">
    <property type="term" value="P:protein folding"/>
    <property type="evidence" value="ECO:0007669"/>
    <property type="project" value="TreeGrafter"/>
</dbReference>
<dbReference type="GO" id="GO:0016018">
    <property type="term" value="F:cyclosporin A binding"/>
    <property type="evidence" value="ECO:0007669"/>
    <property type="project" value="TreeGrafter"/>
</dbReference>
<comment type="catalytic activity">
    <reaction evidence="2">
        <text>[protein]-peptidylproline (omega=180) = [protein]-peptidylproline (omega=0)</text>
        <dbReference type="Rhea" id="RHEA:16237"/>
        <dbReference type="Rhea" id="RHEA-COMP:10747"/>
        <dbReference type="Rhea" id="RHEA-COMP:10748"/>
        <dbReference type="ChEBI" id="CHEBI:83833"/>
        <dbReference type="ChEBI" id="CHEBI:83834"/>
        <dbReference type="EC" id="5.2.1.8"/>
    </reaction>
</comment>
<dbReference type="PANTHER" id="PTHR11071:SF562">
    <property type="entry name" value="PEPTIDYL-PROLYL CIS-TRANS ISOMERASE CYP19-4"/>
    <property type="match status" value="1"/>
</dbReference>
<dbReference type="InterPro" id="IPR029000">
    <property type="entry name" value="Cyclophilin-like_dom_sf"/>
</dbReference>
<proteinExistence type="inferred from homology"/>
<keyword evidence="2 4" id="KW-0413">Isomerase</keyword>
<gene>
    <name evidence="4" type="ORF">HS088_TW07G00101</name>
</gene>
<dbReference type="InParanoid" id="A0A7J7DE30"/>
<keyword evidence="2" id="KW-0697">Rotamase</keyword>
<dbReference type="EC" id="5.2.1.8" evidence="2"/>
<dbReference type="PRINTS" id="PR00153">
    <property type="entry name" value="CSAPPISMRASE"/>
</dbReference>